<dbReference type="InterPro" id="IPR007253">
    <property type="entry name" value="Cell_wall-bd_2"/>
</dbReference>
<feature type="region of interest" description="Disordered" evidence="1">
    <location>
        <begin position="194"/>
        <end position="221"/>
    </location>
</feature>
<dbReference type="PANTHER" id="PTHR30032">
    <property type="entry name" value="N-ACETYLMURAMOYL-L-ALANINE AMIDASE-RELATED"/>
    <property type="match status" value="1"/>
</dbReference>
<dbReference type="Pfam" id="PF04122">
    <property type="entry name" value="CW_binding_2"/>
    <property type="match status" value="3"/>
</dbReference>
<feature type="compositionally biased region" description="Low complexity" evidence="1">
    <location>
        <begin position="202"/>
        <end position="215"/>
    </location>
</feature>
<comment type="caution">
    <text evidence="2">The sequence shown here is derived from an EMBL/GenBank/DDBJ whole genome shotgun (WGS) entry which is preliminary data.</text>
</comment>
<dbReference type="Proteomes" id="UP000004206">
    <property type="component" value="Unassembled WGS sequence"/>
</dbReference>
<dbReference type="eggNOG" id="COG2247">
    <property type="taxonomic scope" value="Bacteria"/>
</dbReference>
<dbReference type="RefSeq" id="WP_002844295.1">
    <property type="nucleotide sequence ID" value="NZ_ADJN01000063.1"/>
</dbReference>
<dbReference type="InterPro" id="IPR051922">
    <property type="entry name" value="Bact_Sporulation_Assoc"/>
</dbReference>
<accession>D3MTS3</accession>
<name>D3MTS3_9FIRM</name>
<gene>
    <name evidence="2" type="ORF">HMPREF0631_0960</name>
</gene>
<evidence type="ECO:0000256" key="1">
    <source>
        <dbReference type="SAM" id="MobiDB-lite"/>
    </source>
</evidence>
<protein>
    <submittedName>
        <fullName evidence="2">Putative cell wall binding repeat 2</fullName>
    </submittedName>
</protein>
<proteinExistence type="predicted"/>
<dbReference type="GeneID" id="79843721"/>
<organism evidence="2 3">
    <name type="scientific">Peptostreptococcus anaerobius 653-L</name>
    <dbReference type="NCBI Taxonomy" id="596329"/>
    <lineage>
        <taxon>Bacteria</taxon>
        <taxon>Bacillati</taxon>
        <taxon>Bacillota</taxon>
        <taxon>Clostridia</taxon>
        <taxon>Peptostreptococcales</taxon>
        <taxon>Peptostreptococcaceae</taxon>
        <taxon>Peptostreptococcus</taxon>
    </lineage>
</organism>
<keyword evidence="3" id="KW-1185">Reference proteome</keyword>
<dbReference type="AlphaFoldDB" id="D3MTS3"/>
<sequence>MVTREFVIDPTIMGNGKDVPTGHKLPDDVKVKQKVNDTTNYIGSTQTPGKDKFTAVPETISGKQGTWTFKEWTPKELIVSATKENKFTGTWTWTEKGKVEVKYVFETKPNNKTLPEVLKALKPKNLVGDKAVYEDNEPAEPKVPNTSSKEAQKALVEMRGRNKVGEWKVGKWVKTIDEKGNITYTLTWTFEEVKKDKPTPSKPSKPSTPTTPSTTDRVHGKNRIETAIEISKKYFGQAERVIIVDASNFPDAMAASALAKQLKAPILLTNSNNLDSRVAAEIKRLGAHNVTVIGGKSSVSDGALNQLSKFDKDGVERISGKDRYETSAQVARRLAKITGKTGHAVIASGEVFADALAVGPYAAREGYPILLVKSNSIPKSISDAITEIGVKKVSIVGGYGSVSKSLEKSLPVVAERLSGKTRYETAIEIASKGLKTSNKAFVANGEHWMDALVIGPVGGMLNMPILLTQANSAPKSLRDHIAKSKIDKITAIGGTSMVSDKVINELSK</sequence>
<dbReference type="PANTHER" id="PTHR30032:SF1">
    <property type="entry name" value="N-ACETYLMURAMOYL-L-ALANINE AMIDASE LYTC"/>
    <property type="match status" value="1"/>
</dbReference>
<dbReference type="Gene3D" id="3.40.50.12090">
    <property type="match status" value="2"/>
</dbReference>
<evidence type="ECO:0000313" key="2">
    <source>
        <dbReference type="EMBL" id="EFD04456.1"/>
    </source>
</evidence>
<dbReference type="EMBL" id="ADJN01000063">
    <property type="protein sequence ID" value="EFD04456.1"/>
    <property type="molecule type" value="Genomic_DNA"/>
</dbReference>
<reference evidence="2 3" key="1">
    <citation type="submission" date="2010-01" db="EMBL/GenBank/DDBJ databases">
        <authorList>
            <person name="Dodson R."/>
            <person name="Madupu R."/>
            <person name="Durkin A.S."/>
            <person name="Torralba M."/>
            <person name="Methe B."/>
            <person name="Sutton G.G."/>
            <person name="Strausberg R.L."/>
            <person name="Nelson K.E."/>
        </authorList>
    </citation>
    <scope>NUCLEOTIDE SEQUENCE [LARGE SCALE GENOMIC DNA]</scope>
    <source>
        <strain evidence="2 3">653-L</strain>
    </source>
</reference>
<evidence type="ECO:0000313" key="3">
    <source>
        <dbReference type="Proteomes" id="UP000004206"/>
    </source>
</evidence>